<dbReference type="CDD" id="cd00590">
    <property type="entry name" value="RRM_SF"/>
    <property type="match status" value="1"/>
</dbReference>
<comment type="caution">
    <text evidence="4">The sequence shown here is derived from an EMBL/GenBank/DDBJ whole genome shotgun (WGS) entry which is preliminary data.</text>
</comment>
<feature type="compositionally biased region" description="Basic and acidic residues" evidence="2">
    <location>
        <begin position="786"/>
        <end position="809"/>
    </location>
</feature>
<feature type="compositionally biased region" description="Basic residues" evidence="2">
    <location>
        <begin position="775"/>
        <end position="785"/>
    </location>
</feature>
<dbReference type="EMBL" id="SPLM01000113">
    <property type="protein sequence ID" value="TMW57841.1"/>
    <property type="molecule type" value="Genomic_DNA"/>
</dbReference>
<feature type="domain" description="RRM" evidence="3">
    <location>
        <begin position="264"/>
        <end position="343"/>
    </location>
</feature>
<feature type="compositionally biased region" description="Basic and acidic residues" evidence="2">
    <location>
        <begin position="589"/>
        <end position="641"/>
    </location>
</feature>
<feature type="compositionally biased region" description="Polar residues" evidence="2">
    <location>
        <begin position="575"/>
        <end position="588"/>
    </location>
</feature>
<organism evidence="4 5">
    <name type="scientific">Pythium oligandrum</name>
    <name type="common">Mycoparasitic fungus</name>
    <dbReference type="NCBI Taxonomy" id="41045"/>
    <lineage>
        <taxon>Eukaryota</taxon>
        <taxon>Sar</taxon>
        <taxon>Stramenopiles</taxon>
        <taxon>Oomycota</taxon>
        <taxon>Peronosporomycetes</taxon>
        <taxon>Pythiales</taxon>
        <taxon>Pythiaceae</taxon>
        <taxon>Pythium</taxon>
    </lineage>
</organism>
<dbReference type="OrthoDB" id="122546at2759"/>
<evidence type="ECO:0000313" key="5">
    <source>
        <dbReference type="Proteomes" id="UP000794436"/>
    </source>
</evidence>
<feature type="compositionally biased region" description="Basic and acidic residues" evidence="2">
    <location>
        <begin position="739"/>
        <end position="761"/>
    </location>
</feature>
<reference evidence="4" key="1">
    <citation type="submission" date="2019-03" db="EMBL/GenBank/DDBJ databases">
        <title>Long read genome sequence of the mycoparasitic Pythium oligandrum ATCC 38472 isolated from sugarbeet rhizosphere.</title>
        <authorList>
            <person name="Gaulin E."/>
        </authorList>
    </citation>
    <scope>NUCLEOTIDE SEQUENCE</scope>
    <source>
        <strain evidence="4">ATCC 38472_TT</strain>
    </source>
</reference>
<feature type="compositionally biased region" description="Basic and acidic residues" evidence="2">
    <location>
        <begin position="508"/>
        <end position="574"/>
    </location>
</feature>
<dbReference type="Pfam" id="PF00076">
    <property type="entry name" value="RRM_1"/>
    <property type="match status" value="1"/>
</dbReference>
<accession>A0A8K1FD16</accession>
<dbReference type="AlphaFoldDB" id="A0A8K1FD16"/>
<dbReference type="SUPFAM" id="SSF54928">
    <property type="entry name" value="RNA-binding domain, RBD"/>
    <property type="match status" value="1"/>
</dbReference>
<evidence type="ECO:0000313" key="4">
    <source>
        <dbReference type="EMBL" id="TMW57841.1"/>
    </source>
</evidence>
<protein>
    <recommendedName>
        <fullName evidence="3">RRM domain-containing protein</fullName>
    </recommendedName>
</protein>
<evidence type="ECO:0000256" key="1">
    <source>
        <dbReference type="PROSITE-ProRule" id="PRU00176"/>
    </source>
</evidence>
<feature type="region of interest" description="Disordered" evidence="2">
    <location>
        <begin position="162"/>
        <end position="263"/>
    </location>
</feature>
<dbReference type="InterPro" id="IPR000504">
    <property type="entry name" value="RRM_dom"/>
</dbReference>
<proteinExistence type="predicted"/>
<dbReference type="Gene3D" id="3.30.70.330">
    <property type="match status" value="1"/>
</dbReference>
<feature type="compositionally biased region" description="Basic and acidic residues" evidence="2">
    <location>
        <begin position="169"/>
        <end position="243"/>
    </location>
</feature>
<dbReference type="InterPro" id="IPR012677">
    <property type="entry name" value="Nucleotide-bd_a/b_plait_sf"/>
</dbReference>
<dbReference type="GO" id="GO:0003723">
    <property type="term" value="F:RNA binding"/>
    <property type="evidence" value="ECO:0007669"/>
    <property type="project" value="UniProtKB-UniRule"/>
</dbReference>
<evidence type="ECO:0000256" key="2">
    <source>
        <dbReference type="SAM" id="MobiDB-lite"/>
    </source>
</evidence>
<evidence type="ECO:0000259" key="3">
    <source>
        <dbReference type="PROSITE" id="PS50102"/>
    </source>
</evidence>
<dbReference type="Proteomes" id="UP000794436">
    <property type="component" value="Unassembled WGS sequence"/>
</dbReference>
<feature type="compositionally biased region" description="Basic and acidic residues" evidence="2">
    <location>
        <begin position="649"/>
        <end position="658"/>
    </location>
</feature>
<feature type="compositionally biased region" description="Polar residues" evidence="2">
    <location>
        <begin position="723"/>
        <end position="736"/>
    </location>
</feature>
<feature type="region of interest" description="Disordered" evidence="2">
    <location>
        <begin position="432"/>
        <end position="824"/>
    </location>
</feature>
<name>A0A8K1FD16_PYTOL</name>
<feature type="compositionally biased region" description="Basic and acidic residues" evidence="2">
    <location>
        <begin position="691"/>
        <end position="700"/>
    </location>
</feature>
<keyword evidence="1" id="KW-0694">RNA-binding</keyword>
<keyword evidence="5" id="KW-1185">Reference proteome</keyword>
<feature type="compositionally biased region" description="Acidic residues" evidence="2">
    <location>
        <begin position="810"/>
        <end position="824"/>
    </location>
</feature>
<sequence>MQSKLTLFPSPEELLSNLFSWDTTVDEIYAFPEDDPNFDEDSALEAYEEMIHVVTKPDGTNETALCLAVQLLTKHFYKFPHVHLNVVDAMVALCDRNRPVAVRLHAIRSFLEIVRASNHEKELVEQCRQRVTECIDRLLAKEASAGIRRHVELVKKALTAEPKAAKRTTSKENTQRKANTKETVREKTREQEKPATSNDKKDNGRREKTSKDDRRNPEDREKPSRDERKATGTRDERERERRPSAASDMGAFANSNGQSCPPGPYIFVGGVPRGTMNSDISSFLSAVDPALTSSAVQIKFPKPNAAGYAFVSLSSTRHALEAIRRIKSTEFNGRNLIGDFARGPPCSTLLFLERNGTKSMYEEDAVRDADFASKPSSVWDDLCDELRRYGSMELVSQGKVRFRDPESAKAVIRRHHIVIQNQEFFPVYDPEEQAANDGNRRRRADADSRDNHGRKRQRSRSPERANDRVRPRREDDRDHPRRSSSRDRSVPRSRPEGNRSRYGPSDGDLTKNRERDSVVNDGNRPDREDRGRSRQQRDQWNDRASRDQRENKERESGRSASPRRDVPMRKDGNQGRRSVSPTREGPSNKNDRAPRDHGRSASPPRDKPESRPRDSGTKRSSRKTDDRSIAEIAREQQERQRQQQQQRGRGRDREENNKYKGGAPRSDDRYGPRDRGVARSRSQSNPRSPPRRRDSVDQRGRGRSPTVGSSPRSGQNRERSRSLTRMNGNSTSSRGNASSDRRRAPERERGRARESKRDESPNLRLRSRTPSPVRRDHKHTSPRRRASSEDRDGGSDDERRVNRVTSRDYEEMDELMVDYEEDDD</sequence>
<dbReference type="PROSITE" id="PS50102">
    <property type="entry name" value="RRM"/>
    <property type="match status" value="1"/>
</dbReference>
<gene>
    <name evidence="4" type="ORF">Poli38472_013315</name>
</gene>
<dbReference type="InterPro" id="IPR035979">
    <property type="entry name" value="RBD_domain_sf"/>
</dbReference>
<feature type="compositionally biased region" description="Basic and acidic residues" evidence="2">
    <location>
        <begin position="665"/>
        <end position="677"/>
    </location>
</feature>
<feature type="compositionally biased region" description="Basic and acidic residues" evidence="2">
    <location>
        <begin position="460"/>
        <end position="499"/>
    </location>
</feature>